<feature type="domain" description="CCHC-type" evidence="3">
    <location>
        <begin position="441"/>
        <end position="457"/>
    </location>
</feature>
<feature type="compositionally biased region" description="Basic and acidic residues" evidence="2">
    <location>
        <begin position="98"/>
        <end position="108"/>
    </location>
</feature>
<keyword evidence="5" id="KW-1185">Reference proteome</keyword>
<proteinExistence type="predicted"/>
<feature type="compositionally biased region" description="Basic and acidic residues" evidence="2">
    <location>
        <begin position="1047"/>
        <end position="1069"/>
    </location>
</feature>
<feature type="region of interest" description="Disordered" evidence="2">
    <location>
        <begin position="385"/>
        <end position="424"/>
    </location>
</feature>
<dbReference type="Gene3D" id="4.10.60.10">
    <property type="entry name" value="Zinc finger, CCHC-type"/>
    <property type="match status" value="1"/>
</dbReference>
<evidence type="ECO:0000313" key="4">
    <source>
        <dbReference type="EMBL" id="CAK0864999.1"/>
    </source>
</evidence>
<evidence type="ECO:0000259" key="3">
    <source>
        <dbReference type="PROSITE" id="PS50158"/>
    </source>
</evidence>
<dbReference type="SMART" id="SM00343">
    <property type="entry name" value="ZnF_C2HC"/>
    <property type="match status" value="1"/>
</dbReference>
<dbReference type="Proteomes" id="UP001189429">
    <property type="component" value="Unassembled WGS sequence"/>
</dbReference>
<comment type="caution">
    <text evidence="4">The sequence shown here is derived from an EMBL/GenBank/DDBJ whole genome shotgun (WGS) entry which is preliminary data.</text>
</comment>
<dbReference type="PROSITE" id="PS50158">
    <property type="entry name" value="ZF_CCHC"/>
    <property type="match status" value="1"/>
</dbReference>
<keyword evidence="1" id="KW-0479">Metal-binding</keyword>
<accession>A0ABN9UXS4</accession>
<keyword evidence="1" id="KW-0863">Zinc-finger</keyword>
<dbReference type="SUPFAM" id="SSF57756">
    <property type="entry name" value="Retrovirus zinc finger-like domains"/>
    <property type="match status" value="1"/>
</dbReference>
<gene>
    <name evidence="4" type="ORF">PCOR1329_LOCUS52684</name>
</gene>
<feature type="region of interest" description="Disordered" evidence="2">
    <location>
        <begin position="1"/>
        <end position="37"/>
    </location>
</feature>
<evidence type="ECO:0000313" key="5">
    <source>
        <dbReference type="Proteomes" id="UP001189429"/>
    </source>
</evidence>
<evidence type="ECO:0000256" key="2">
    <source>
        <dbReference type="SAM" id="MobiDB-lite"/>
    </source>
</evidence>
<dbReference type="EMBL" id="CAUYUJ010016414">
    <property type="protein sequence ID" value="CAK0864999.1"/>
    <property type="molecule type" value="Genomic_DNA"/>
</dbReference>
<protein>
    <recommendedName>
        <fullName evidence="3">CCHC-type domain-containing protein</fullName>
    </recommendedName>
</protein>
<reference evidence="4" key="1">
    <citation type="submission" date="2023-10" db="EMBL/GenBank/DDBJ databases">
        <authorList>
            <person name="Chen Y."/>
            <person name="Shah S."/>
            <person name="Dougan E. K."/>
            <person name="Thang M."/>
            <person name="Chan C."/>
        </authorList>
    </citation>
    <scope>NUCLEOTIDE SEQUENCE [LARGE SCALE GENOMIC DNA]</scope>
</reference>
<feature type="region of interest" description="Disordered" evidence="2">
    <location>
        <begin position="64"/>
        <end position="108"/>
    </location>
</feature>
<dbReference type="InterPro" id="IPR036875">
    <property type="entry name" value="Znf_CCHC_sf"/>
</dbReference>
<name>A0ABN9UXS4_9DINO</name>
<feature type="compositionally biased region" description="Basic and acidic residues" evidence="2">
    <location>
        <begin position="66"/>
        <end position="88"/>
    </location>
</feature>
<sequence>MSGEPKDGNGEGQRRAEDLAGRKELSDGTVDSEAFTGEQKIELEQMMKQQLAQTEAMLLKYLGKHGASEKEEGADRRPRDPWDSDDPWKGQSRSESQGGERREWSQEEWDEWKKAKGGRYESDWKDQKWEKGDYTDPEAFMGWSDYRLWRRRVVRWLDQTDVPPRKRPDKILKVLDRDLQRKFEDIPDAVLQSAEGPMTIIKRLDIMSGQRMDDEKRRAGRECLMGYRRKADETLSVYTARMDQTFERLKGQGLELDDSWKILFLEEGIGLDESGMQMLKVMSRGSTDYEEVIGAAREMDVTRNEHLGARAGKATAATYALQDDDDDLCEYSDVSSMTSEQEAFVLESIAEADVDEHELPEVLATLEKDRKKTWKENRDYKRQLRVDRKFYQTPGGPSGSRAPAPPPPHPGRRDGLHRSAKGIVRERKRRLPIEKLMKITKCHRCHKKGHWSRECPEKGDSTGAAAGSGFVLLNESEPSYAILASENINSINARGLIHQVVDRIRSEKVEAMSLLVTGSGDIVVDTAAGQALIGPQALQRLEKRLGELGFRVVRVKSKHQFARGVGGKTQVQSGLLVPTGIEGKTGIMELDLIEQDVPALMPISMQEQMKAVIDLPKAEMTLRALGVTTSLKRLSSGHRTIAIDKLGSPKGFELPEAVRKRFGLQASDFRLSSSESYAMTGSTASDSGEPQCVKYLLTGNEYPNGLSVGDKFWAYLSSRIVADHQHKGLKLLHMFQNGHQWPIKTKKADRFYTERQMKCSHSWARLISFGNSHGSWEVCGDCDMRVSYFQKASVIYKGMGKSPQSGSTVLNVSDLTKPPGGRASVRNSVECTRVALMTTTSDRGPTQGSEEPMRVKKRSEEMVQYRALEAPMEVDGTGPARPRQHAPRASLISEIKSMKEEMTNQNHGLLALVVEQGKAIQHMQAAQLGIQEKQAMMERQMAIEDQPKTLPPQVPAQRTKQSLKDGRCSYGLSELPEAESLDRILSSAGWRAHETFFFQDHPTVKDGFQERRSFHQRDSFQEGCSFHQRDSFQEGGSFHQTDSFPIRNEKLRDPSKTDLREHPPAPRLA</sequence>
<evidence type="ECO:0000256" key="1">
    <source>
        <dbReference type="PROSITE-ProRule" id="PRU00047"/>
    </source>
</evidence>
<organism evidence="4 5">
    <name type="scientific">Prorocentrum cordatum</name>
    <dbReference type="NCBI Taxonomy" id="2364126"/>
    <lineage>
        <taxon>Eukaryota</taxon>
        <taxon>Sar</taxon>
        <taxon>Alveolata</taxon>
        <taxon>Dinophyceae</taxon>
        <taxon>Prorocentrales</taxon>
        <taxon>Prorocentraceae</taxon>
        <taxon>Prorocentrum</taxon>
    </lineage>
</organism>
<feature type="region of interest" description="Disordered" evidence="2">
    <location>
        <begin position="1030"/>
        <end position="1069"/>
    </location>
</feature>
<feature type="compositionally biased region" description="Basic and acidic residues" evidence="2">
    <location>
        <begin position="1"/>
        <end position="26"/>
    </location>
</feature>
<keyword evidence="1" id="KW-0862">Zinc</keyword>
<dbReference type="InterPro" id="IPR001878">
    <property type="entry name" value="Znf_CCHC"/>
</dbReference>